<evidence type="ECO:0000256" key="1">
    <source>
        <dbReference type="SAM" id="Phobius"/>
    </source>
</evidence>
<name>A0A3R7YD78_APHAT</name>
<comment type="caution">
    <text evidence="2">The sequence shown here is derived from an EMBL/GenBank/DDBJ whole genome shotgun (WGS) entry which is preliminary data.</text>
</comment>
<evidence type="ECO:0000313" key="3">
    <source>
        <dbReference type="Proteomes" id="UP000284702"/>
    </source>
</evidence>
<keyword evidence="1" id="KW-0472">Membrane</keyword>
<evidence type="ECO:0000313" key="2">
    <source>
        <dbReference type="EMBL" id="RQM26480.1"/>
    </source>
</evidence>
<feature type="transmembrane region" description="Helical" evidence="1">
    <location>
        <begin position="154"/>
        <end position="174"/>
    </location>
</feature>
<protein>
    <submittedName>
        <fullName evidence="2">Uncharacterized protein</fullName>
    </submittedName>
</protein>
<dbReference type="AlphaFoldDB" id="A0A3R7YD78"/>
<keyword evidence="1" id="KW-0812">Transmembrane</keyword>
<dbReference type="Proteomes" id="UP000284702">
    <property type="component" value="Unassembled WGS sequence"/>
</dbReference>
<keyword evidence="3" id="KW-1185">Reference proteome</keyword>
<sequence length="184" mass="19503">MSTCFSGSALDQIKACFASNDSKQYLREYIAFTSTIDLPWTKVNDKVLGTPTSGVGYDLLTKSICDAYRSEPLVVEAVGSATTTTLAVPTGTPVAKTTQQAGKAKEKKPVMPCRQKEKGFVYEDPPGIGLRATPGAVGLAAAPVKLSSSTPSSLLTNPLLLPMLLIGGLLFAALRYSKPEEKKM</sequence>
<proteinExistence type="predicted"/>
<organism evidence="2 3">
    <name type="scientific">Aphanomyces astaci</name>
    <name type="common">Crayfish plague agent</name>
    <dbReference type="NCBI Taxonomy" id="112090"/>
    <lineage>
        <taxon>Eukaryota</taxon>
        <taxon>Sar</taxon>
        <taxon>Stramenopiles</taxon>
        <taxon>Oomycota</taxon>
        <taxon>Saprolegniomycetes</taxon>
        <taxon>Saprolegniales</taxon>
        <taxon>Verrucalvaceae</taxon>
        <taxon>Aphanomyces</taxon>
    </lineage>
</organism>
<reference evidence="2" key="1">
    <citation type="submission" date="2018-07" db="EMBL/GenBank/DDBJ databases">
        <title>Annotation of Aphanomyces astaci genome assembly.</title>
        <authorList>
            <person name="Studholme D.J."/>
        </authorList>
    </citation>
    <scope>NUCLEOTIDE SEQUENCE [LARGE SCALE GENOMIC DNA]</scope>
    <source>
        <strain evidence="2">Pc</strain>
    </source>
</reference>
<dbReference type="EMBL" id="MZMZ02002290">
    <property type="protein sequence ID" value="RQM26480.1"/>
    <property type="molecule type" value="Genomic_DNA"/>
</dbReference>
<gene>
    <name evidence="2" type="ORF">B5M09_002916</name>
</gene>
<accession>A0A3R7YD78</accession>
<keyword evidence="1" id="KW-1133">Transmembrane helix</keyword>